<keyword evidence="3" id="KW-1185">Reference proteome</keyword>
<dbReference type="RefSeq" id="WP_213353717.1">
    <property type="nucleotide sequence ID" value="NZ_JAHBGB010000037.1"/>
</dbReference>
<accession>A0ABW4Z1U6</accession>
<evidence type="ECO:0000313" key="3">
    <source>
        <dbReference type="Proteomes" id="UP001597299"/>
    </source>
</evidence>
<sequence>MKSASAVWILGLLLWTLGGLAPARAVTCTATAGNITFSGIDILSGAAVNASTTLTINCVTTVLDVTSLGQVAVCPGINAGSGGSTGTVRRMVSGANTLNFGLYSDTARSVSWGTNADTTLGAVPRVDVPVTIPVIGTGGGSASVTVYGQIAGSQTTVPVGSYTSSLTISARYGLLTAPLLGGCSGILGLLPLTATSSFTASAQIDKNCLVTTQNVDFGSQGLLSSNIDASGQVRVTCTSGTSYTVALAVGAYTATTRRMISGAYFVLYGLYQNSGRTIPWGSAGGETVGNTGSGLTQNLTVFGRVPPQTTPPPGTYTDSVAVTVTY</sequence>
<dbReference type="Proteomes" id="UP001597299">
    <property type="component" value="Unassembled WGS sequence"/>
</dbReference>
<keyword evidence="2" id="KW-0946">Virion</keyword>
<protein>
    <submittedName>
        <fullName evidence="2">Spore coat protein U domain-containing protein</fullName>
    </submittedName>
</protein>
<evidence type="ECO:0000259" key="1">
    <source>
        <dbReference type="Pfam" id="PF05229"/>
    </source>
</evidence>
<proteinExistence type="predicted"/>
<evidence type="ECO:0000313" key="2">
    <source>
        <dbReference type="EMBL" id="MFD2142576.1"/>
    </source>
</evidence>
<feature type="domain" description="Spore coat protein U/FanG" evidence="1">
    <location>
        <begin position="23"/>
        <end position="168"/>
    </location>
</feature>
<dbReference type="EMBL" id="JBHUHD010000001">
    <property type="protein sequence ID" value="MFD2142576.1"/>
    <property type="molecule type" value="Genomic_DNA"/>
</dbReference>
<dbReference type="InterPro" id="IPR007893">
    <property type="entry name" value="Spore_coat_U/FanG"/>
</dbReference>
<dbReference type="Pfam" id="PF05229">
    <property type="entry name" value="SCPU"/>
    <property type="match status" value="2"/>
</dbReference>
<reference evidence="3" key="1">
    <citation type="journal article" date="2019" name="Int. J. Syst. Evol. Microbiol.">
        <title>The Global Catalogue of Microorganisms (GCM) 10K type strain sequencing project: providing services to taxonomists for standard genome sequencing and annotation.</title>
        <authorList>
            <consortium name="The Broad Institute Genomics Platform"/>
            <consortium name="The Broad Institute Genome Sequencing Center for Infectious Disease"/>
            <person name="Wu L."/>
            <person name="Ma J."/>
        </authorList>
    </citation>
    <scope>NUCLEOTIDE SEQUENCE [LARGE SCALE GENOMIC DNA]</scope>
    <source>
        <strain evidence="3">CCM 7435</strain>
    </source>
</reference>
<dbReference type="PANTHER" id="PTHR37089">
    <property type="entry name" value="PROTEIN U-RELATED"/>
    <property type="match status" value="1"/>
</dbReference>
<comment type="caution">
    <text evidence="2">The sequence shown here is derived from an EMBL/GenBank/DDBJ whole genome shotgun (WGS) entry which is preliminary data.</text>
</comment>
<organism evidence="2 3">
    <name type="scientific">Ancylobacter oerskovii</name>
    <dbReference type="NCBI Taxonomy" id="459519"/>
    <lineage>
        <taxon>Bacteria</taxon>
        <taxon>Pseudomonadati</taxon>
        <taxon>Pseudomonadota</taxon>
        <taxon>Alphaproteobacteria</taxon>
        <taxon>Hyphomicrobiales</taxon>
        <taxon>Xanthobacteraceae</taxon>
        <taxon>Ancylobacter</taxon>
    </lineage>
</organism>
<feature type="domain" description="Spore coat protein U/FanG" evidence="1">
    <location>
        <begin position="195"/>
        <end position="323"/>
    </location>
</feature>
<keyword evidence="2" id="KW-0167">Capsid protein</keyword>
<dbReference type="SMART" id="SM00972">
    <property type="entry name" value="SCPU"/>
    <property type="match status" value="2"/>
</dbReference>
<dbReference type="InterPro" id="IPR053167">
    <property type="entry name" value="Spore_coat_component"/>
</dbReference>
<name>A0ABW4Z1U6_9HYPH</name>
<gene>
    <name evidence="2" type="ORF">ACFSNC_19390</name>
</gene>